<dbReference type="GO" id="GO:0006952">
    <property type="term" value="P:defense response"/>
    <property type="evidence" value="ECO:0007669"/>
    <property type="project" value="UniProtKB-KW"/>
</dbReference>
<protein>
    <recommendedName>
        <fullName evidence="6">Disease resistance N-terminal domain-containing protein</fullName>
    </recommendedName>
</protein>
<evidence type="ECO:0000313" key="7">
    <source>
        <dbReference type="EMBL" id="WVZ61655.1"/>
    </source>
</evidence>
<accession>A0AAQ3SVT2</accession>
<dbReference type="GO" id="GO:0000166">
    <property type="term" value="F:nucleotide binding"/>
    <property type="evidence" value="ECO:0007669"/>
    <property type="project" value="UniProtKB-KW"/>
</dbReference>
<evidence type="ECO:0000256" key="5">
    <source>
        <dbReference type="ARBA" id="ARBA00022821"/>
    </source>
</evidence>
<dbReference type="Proteomes" id="UP001341281">
    <property type="component" value="Chromosome 03"/>
</dbReference>
<evidence type="ECO:0000256" key="1">
    <source>
        <dbReference type="ARBA" id="ARBA00008894"/>
    </source>
</evidence>
<dbReference type="AlphaFoldDB" id="A0AAQ3SVT2"/>
<gene>
    <name evidence="7" type="ORF">U9M48_011493</name>
</gene>
<sequence>MAEMVSSAIVGETVNRIMSNITGKDEEKSKQKDNIERLEMAHLKMEAVLQVSERWQITEVPLLRWRSKLKRAAQECDDTLLRCKQRALKEEETRQRVSQSSFPKRIAYATKSLISSFVGANDDSSSSSSNVRRFEGYAKGANEFLRTIEVGGTPLRYTFFNPLIRHLLAGKRGLEAMMGFACQDFKEPAKGFYVACVLRLSESTDIIGVIIKCVQPVAPHFKFVAEGLTRGLIQLPTQDFTWDSPYGESQFWTNVHNTLTEWHPNPLCCAERGHHRISSSSTSSIMASSPEQLSNIFPEEVINMLLKWHIPLLDQGTDKFSGSAAPTRRQWFSEFRKKLLFCHSFYLSMKFHFVLPSHFPLTQGIKFYIKSSYVLTVNEHDPAFQLNLHLHHIGKHRFYTVTIVGEQATRIMSSLTGKDEDKSKQKQSIERLKMAHIKMEAVLQVSERWHITDMSLLQWQRRLKRASQECEDTLLRCKQRAIEEEQTWQQVSQSPFPKWIAHATKSLISSLTGTNSNDESGSIFANVKKLEREVHEVSSILGRQTFGLEIRPMSSAERGVEAIMGFSCQDFSDPKKGFYVASMLRLSESTDIFGVTIKCVQAVAPHFKFAAEGFRRGLIQLPTQDFSWDSPYSGSQFLVNVHNTMTQWHRPNPLCCSSEHRQHPISFSRTSHTMASSSRMLSNIFPEEVINMHLKWRIPMSDQGTDGMNLTAVRGGCSCQSSELPTLNLEVLLIPHESSEDIEPAVESYALEVIDGKKQENVHTNAHLQDLGDKLLPKAIKYLHQNAESKMYQMSLKFRHGAAHLCVEKGSIQIQTAGMVKSEATTRAQNKRATTLQHDREQWKLVSDDLLKLWVVRGPNKLQSSIMATRNLAS</sequence>
<dbReference type="PANTHER" id="PTHR33377">
    <property type="entry name" value="OS10G0134700 PROTEIN-RELATED"/>
    <property type="match status" value="1"/>
</dbReference>
<feature type="domain" description="Disease resistance N-terminal" evidence="6">
    <location>
        <begin position="10"/>
        <end position="97"/>
    </location>
</feature>
<dbReference type="EMBL" id="CP144747">
    <property type="protein sequence ID" value="WVZ61655.1"/>
    <property type="molecule type" value="Genomic_DNA"/>
</dbReference>
<keyword evidence="8" id="KW-1185">Reference proteome</keyword>
<comment type="similarity">
    <text evidence="1">Belongs to the disease resistance NB-LRR family.</text>
</comment>
<dbReference type="Pfam" id="PF08224">
    <property type="entry name" value="DUF1719"/>
    <property type="match status" value="2"/>
</dbReference>
<name>A0AAQ3SVT2_PASNO</name>
<dbReference type="InterPro" id="IPR041118">
    <property type="entry name" value="Rx_N"/>
</dbReference>
<evidence type="ECO:0000259" key="6">
    <source>
        <dbReference type="Pfam" id="PF18052"/>
    </source>
</evidence>
<keyword evidence="4" id="KW-0547">Nucleotide-binding</keyword>
<evidence type="ECO:0000256" key="2">
    <source>
        <dbReference type="ARBA" id="ARBA00022614"/>
    </source>
</evidence>
<evidence type="ECO:0000256" key="4">
    <source>
        <dbReference type="ARBA" id="ARBA00022741"/>
    </source>
</evidence>
<dbReference type="PANTHER" id="PTHR33377:SF97">
    <property type="entry name" value="WW DOMAIN-CONTAINING PROTEIN"/>
    <property type="match status" value="1"/>
</dbReference>
<keyword evidence="2" id="KW-0433">Leucine-rich repeat</keyword>
<dbReference type="InterPro" id="IPR013181">
    <property type="entry name" value="DUF1719"/>
</dbReference>
<dbReference type="SMART" id="SM01157">
    <property type="entry name" value="DUF1719"/>
    <property type="match status" value="2"/>
</dbReference>
<keyword evidence="3" id="KW-0677">Repeat</keyword>
<organism evidence="7 8">
    <name type="scientific">Paspalum notatum var. saurae</name>
    <dbReference type="NCBI Taxonomy" id="547442"/>
    <lineage>
        <taxon>Eukaryota</taxon>
        <taxon>Viridiplantae</taxon>
        <taxon>Streptophyta</taxon>
        <taxon>Embryophyta</taxon>
        <taxon>Tracheophyta</taxon>
        <taxon>Spermatophyta</taxon>
        <taxon>Magnoliopsida</taxon>
        <taxon>Liliopsida</taxon>
        <taxon>Poales</taxon>
        <taxon>Poaceae</taxon>
        <taxon>PACMAD clade</taxon>
        <taxon>Panicoideae</taxon>
        <taxon>Andropogonodae</taxon>
        <taxon>Paspaleae</taxon>
        <taxon>Paspalinae</taxon>
        <taxon>Paspalum</taxon>
    </lineage>
</organism>
<evidence type="ECO:0000313" key="8">
    <source>
        <dbReference type="Proteomes" id="UP001341281"/>
    </source>
</evidence>
<proteinExistence type="inferred from homology"/>
<evidence type="ECO:0000256" key="3">
    <source>
        <dbReference type="ARBA" id="ARBA00022737"/>
    </source>
</evidence>
<reference evidence="7 8" key="1">
    <citation type="submission" date="2024-02" db="EMBL/GenBank/DDBJ databases">
        <title>High-quality chromosome-scale genome assembly of Pensacola bahiagrass (Paspalum notatum Flugge var. saurae).</title>
        <authorList>
            <person name="Vega J.M."/>
            <person name="Podio M."/>
            <person name="Orjuela J."/>
            <person name="Siena L.A."/>
            <person name="Pessino S.C."/>
            <person name="Combes M.C."/>
            <person name="Mariac C."/>
            <person name="Albertini E."/>
            <person name="Pupilli F."/>
            <person name="Ortiz J.P.A."/>
            <person name="Leblanc O."/>
        </authorList>
    </citation>
    <scope>NUCLEOTIDE SEQUENCE [LARGE SCALE GENOMIC DNA]</scope>
    <source>
        <strain evidence="7">R1</strain>
        <tissue evidence="7">Leaf</tissue>
    </source>
</reference>
<dbReference type="Pfam" id="PF18052">
    <property type="entry name" value="Rx_N"/>
    <property type="match status" value="1"/>
</dbReference>
<keyword evidence="5" id="KW-0611">Plant defense</keyword>